<reference evidence="2" key="1">
    <citation type="journal article" date="2023" name="bioRxiv">
        <title>Improved chromosome-level genome assembly for marigold (Tagetes erecta).</title>
        <authorList>
            <person name="Jiang F."/>
            <person name="Yuan L."/>
            <person name="Wang S."/>
            <person name="Wang H."/>
            <person name="Xu D."/>
            <person name="Wang A."/>
            <person name="Fan W."/>
        </authorList>
    </citation>
    <scope>NUCLEOTIDE SEQUENCE</scope>
    <source>
        <strain evidence="2">WSJ</strain>
        <tissue evidence="2">Leaf</tissue>
    </source>
</reference>
<evidence type="ECO:0000256" key="1">
    <source>
        <dbReference type="SAM" id="MobiDB-lite"/>
    </source>
</evidence>
<protein>
    <submittedName>
        <fullName evidence="2">Uncharacterized protein</fullName>
    </submittedName>
</protein>
<comment type="caution">
    <text evidence="2">The sequence shown here is derived from an EMBL/GenBank/DDBJ whole genome shotgun (WGS) entry which is preliminary data.</text>
</comment>
<feature type="region of interest" description="Disordered" evidence="1">
    <location>
        <begin position="1"/>
        <end position="46"/>
    </location>
</feature>
<evidence type="ECO:0000313" key="3">
    <source>
        <dbReference type="Proteomes" id="UP001229421"/>
    </source>
</evidence>
<name>A0AAD8KRP2_TARER</name>
<dbReference type="AlphaFoldDB" id="A0AAD8KRP2"/>
<feature type="compositionally biased region" description="Basic and acidic residues" evidence="1">
    <location>
        <begin position="14"/>
        <end position="23"/>
    </location>
</feature>
<sequence length="257" mass="28180">MFVRRSAWKVGHGKSTEEREAKEGASFSGSSDGSSGPGVNQTNPIQVDDLDDFNLLAGLMGLSSSVKESSTSRVIEMDPLEEVSGATVKSPVGVLKSKVVSKGKGKAPEVRHGDVLKKPSTCREILRNIAPETKRAYNAALEDEKLMSNVIVHTARLASSLPDVIDRYKAIHAEYSDVVAAEVIADTEIRSLTSDRDDLREKQREMFKRIGVLESWCKATDKKVGEIVKERDALTAKVKELKAEKVAGRRSLRRSRS</sequence>
<keyword evidence="3" id="KW-1185">Reference proteome</keyword>
<dbReference type="Proteomes" id="UP001229421">
    <property type="component" value="Unassembled WGS sequence"/>
</dbReference>
<accession>A0AAD8KRP2</accession>
<gene>
    <name evidence="2" type="ORF">QVD17_19855</name>
</gene>
<evidence type="ECO:0000313" key="2">
    <source>
        <dbReference type="EMBL" id="KAK1424525.1"/>
    </source>
</evidence>
<dbReference type="EMBL" id="JAUHHV010000005">
    <property type="protein sequence ID" value="KAK1424525.1"/>
    <property type="molecule type" value="Genomic_DNA"/>
</dbReference>
<organism evidence="2 3">
    <name type="scientific">Tagetes erecta</name>
    <name type="common">African marigold</name>
    <dbReference type="NCBI Taxonomy" id="13708"/>
    <lineage>
        <taxon>Eukaryota</taxon>
        <taxon>Viridiplantae</taxon>
        <taxon>Streptophyta</taxon>
        <taxon>Embryophyta</taxon>
        <taxon>Tracheophyta</taxon>
        <taxon>Spermatophyta</taxon>
        <taxon>Magnoliopsida</taxon>
        <taxon>eudicotyledons</taxon>
        <taxon>Gunneridae</taxon>
        <taxon>Pentapetalae</taxon>
        <taxon>asterids</taxon>
        <taxon>campanulids</taxon>
        <taxon>Asterales</taxon>
        <taxon>Asteraceae</taxon>
        <taxon>Asteroideae</taxon>
        <taxon>Heliantheae alliance</taxon>
        <taxon>Tageteae</taxon>
        <taxon>Tagetes</taxon>
    </lineage>
</organism>
<proteinExistence type="predicted"/>
<feature type="compositionally biased region" description="Low complexity" evidence="1">
    <location>
        <begin position="24"/>
        <end position="38"/>
    </location>
</feature>